<feature type="signal peptide" evidence="1">
    <location>
        <begin position="1"/>
        <end position="18"/>
    </location>
</feature>
<dbReference type="RefSeq" id="WP_386061278.1">
    <property type="nucleotide sequence ID" value="NZ_JBHLTQ010000003.1"/>
</dbReference>
<reference evidence="3 4" key="1">
    <citation type="submission" date="2024-09" db="EMBL/GenBank/DDBJ databases">
        <authorList>
            <person name="Sun Q."/>
            <person name="Mori K."/>
        </authorList>
    </citation>
    <scope>NUCLEOTIDE SEQUENCE [LARGE SCALE GENOMIC DNA]</scope>
    <source>
        <strain evidence="3 4">NCAIM B.02481</strain>
    </source>
</reference>
<proteinExistence type="predicted"/>
<protein>
    <submittedName>
        <fullName evidence="3">Lipocalin family protein</fullName>
    </submittedName>
</protein>
<evidence type="ECO:0000313" key="3">
    <source>
        <dbReference type="EMBL" id="MFC0604150.1"/>
    </source>
</evidence>
<keyword evidence="1" id="KW-0732">Signal</keyword>
<keyword evidence="4" id="KW-1185">Reference proteome</keyword>
<evidence type="ECO:0000259" key="2">
    <source>
        <dbReference type="Pfam" id="PF13648"/>
    </source>
</evidence>
<evidence type="ECO:0000313" key="4">
    <source>
        <dbReference type="Proteomes" id="UP001589832"/>
    </source>
</evidence>
<feature type="chain" id="PRO_5045061536" evidence="1">
    <location>
        <begin position="19"/>
        <end position="142"/>
    </location>
</feature>
<comment type="caution">
    <text evidence="3">The sequence shown here is derived from an EMBL/GenBank/DDBJ whole genome shotgun (WGS) entry which is preliminary data.</text>
</comment>
<dbReference type="Pfam" id="PF13648">
    <property type="entry name" value="Lipocalin_4"/>
    <property type="match status" value="1"/>
</dbReference>
<dbReference type="Proteomes" id="UP001589832">
    <property type="component" value="Unassembled WGS sequence"/>
</dbReference>
<dbReference type="InterPro" id="IPR024311">
    <property type="entry name" value="Lipocalin-like"/>
</dbReference>
<feature type="domain" description="Lipocalin-like" evidence="2">
    <location>
        <begin position="33"/>
        <end position="118"/>
    </location>
</feature>
<accession>A0ABV6Q786</accession>
<gene>
    <name evidence="3" type="ORF">ACFFGA_06270</name>
</gene>
<evidence type="ECO:0000256" key="1">
    <source>
        <dbReference type="SAM" id="SignalP"/>
    </source>
</evidence>
<dbReference type="EMBL" id="JBHLTQ010000003">
    <property type="protein sequence ID" value="MFC0604150.1"/>
    <property type="molecule type" value="Genomic_DNA"/>
</dbReference>
<dbReference type="PROSITE" id="PS51257">
    <property type="entry name" value="PROKAR_LIPOPROTEIN"/>
    <property type="match status" value="1"/>
</dbReference>
<name>A0ABV6Q786_9FLAO</name>
<organism evidence="3 4">
    <name type="scientific">Winogradskyella pulchriflava</name>
    <dbReference type="NCBI Taxonomy" id="1110688"/>
    <lineage>
        <taxon>Bacteria</taxon>
        <taxon>Pseudomonadati</taxon>
        <taxon>Bacteroidota</taxon>
        <taxon>Flavobacteriia</taxon>
        <taxon>Flavobacteriales</taxon>
        <taxon>Flavobacteriaceae</taxon>
        <taxon>Winogradskyella</taxon>
    </lineage>
</organism>
<sequence>MKKLNLLFGLLIGLTILACSSDDNDSNTNEPTIIGEWILVNQIYDGQNENLSACELQETLTFSSNGTLISYYTDNDPCEFFTENQQYILNGTELTILFGQNSDFRYNVLTLSATELSIENFYRNGETLELNNRTTYEYEKVE</sequence>